<evidence type="ECO:0000313" key="1">
    <source>
        <dbReference type="EMBL" id="GBM91499.1"/>
    </source>
</evidence>
<comment type="caution">
    <text evidence="1">The sequence shown here is derived from an EMBL/GenBank/DDBJ whole genome shotgun (WGS) entry which is preliminary data.</text>
</comment>
<proteinExistence type="predicted"/>
<reference evidence="1 2" key="1">
    <citation type="journal article" date="2019" name="Sci. Rep.">
        <title>Orb-weaving spider Araneus ventricosus genome elucidates the spidroin gene catalogue.</title>
        <authorList>
            <person name="Kono N."/>
            <person name="Nakamura H."/>
            <person name="Ohtoshi R."/>
            <person name="Moran D.A.P."/>
            <person name="Shinohara A."/>
            <person name="Yoshida Y."/>
            <person name="Fujiwara M."/>
            <person name="Mori M."/>
            <person name="Tomita M."/>
            <person name="Arakawa K."/>
        </authorList>
    </citation>
    <scope>NUCLEOTIDE SEQUENCE [LARGE SCALE GENOMIC DNA]</scope>
</reference>
<protein>
    <submittedName>
        <fullName evidence="1">Uncharacterized protein</fullName>
    </submittedName>
</protein>
<keyword evidence="2" id="KW-1185">Reference proteome</keyword>
<dbReference type="EMBL" id="BGPR01003710">
    <property type="protein sequence ID" value="GBM91499.1"/>
    <property type="molecule type" value="Genomic_DNA"/>
</dbReference>
<gene>
    <name evidence="1" type="ORF">AVEN_99830_1</name>
</gene>
<sequence length="95" mass="10953">MFRRALYSSIKPLIPKTIGTERPQKTGTPEFFKSHNDSWNFPNSKKTLHFANISGRTTLTKKVCAAGGKSITVNERWWKLYRDTRMFRTSAVVCL</sequence>
<organism evidence="1 2">
    <name type="scientific">Araneus ventricosus</name>
    <name type="common">Orbweaver spider</name>
    <name type="synonym">Epeira ventricosa</name>
    <dbReference type="NCBI Taxonomy" id="182803"/>
    <lineage>
        <taxon>Eukaryota</taxon>
        <taxon>Metazoa</taxon>
        <taxon>Ecdysozoa</taxon>
        <taxon>Arthropoda</taxon>
        <taxon>Chelicerata</taxon>
        <taxon>Arachnida</taxon>
        <taxon>Araneae</taxon>
        <taxon>Araneomorphae</taxon>
        <taxon>Entelegynae</taxon>
        <taxon>Araneoidea</taxon>
        <taxon>Araneidae</taxon>
        <taxon>Araneus</taxon>
    </lineage>
</organism>
<name>A0A4Y2JPZ5_ARAVE</name>
<dbReference type="Proteomes" id="UP000499080">
    <property type="component" value="Unassembled WGS sequence"/>
</dbReference>
<dbReference type="AlphaFoldDB" id="A0A4Y2JPZ5"/>
<evidence type="ECO:0000313" key="2">
    <source>
        <dbReference type="Proteomes" id="UP000499080"/>
    </source>
</evidence>
<accession>A0A4Y2JPZ5</accession>